<dbReference type="PANTHER" id="PTHR12526:SF600">
    <property type="entry name" value="GLYCOSYL TRANSFERASE GROUP 1"/>
    <property type="match status" value="1"/>
</dbReference>
<dbReference type="EMBL" id="JAOTJC010000012">
    <property type="protein sequence ID" value="MCU7555622.1"/>
    <property type="molecule type" value="Genomic_DNA"/>
</dbReference>
<dbReference type="InterPro" id="IPR017521">
    <property type="entry name" value="Sugar_tfrase_PEP-CTERM_Stp1"/>
</dbReference>
<name>A0ABT2VQM6_9ALTE</name>
<dbReference type="NCBIfam" id="TIGR03087">
    <property type="entry name" value="stp1"/>
    <property type="match status" value="1"/>
</dbReference>
<evidence type="ECO:0000313" key="1">
    <source>
        <dbReference type="EMBL" id="MCU7555622.1"/>
    </source>
</evidence>
<sequence>MNTALNILYIAHRVPFPPNKGEKIRTFHQLEHLTNQGHNLTILFPADSEEDTRLGEELAVHLKCDVSSVRLPAKPVRLGKALVRREPLSVGNFYAPEMQTMIDGLFDQTVFDAIVFTASSVAKYAFNSRHDLSSFPNTQLVMDFMDLDSDKWQQYARQAGWPMRWVYTREARVLSDYEKRINEAFNASVFVAEAEADLFRQRTGNPERVHAIENGVDTKAYRPSETAADQPAPAFLFTGVMDYKPNVDAVLWFTEHVWPKLLERYPTATFVICGMNPTPEISALASTPGIRVTGFVDEILPFYHEASVFVAPFRLARGIQNKILQAFACGLPVVTTTKGLEGLDATPGEHLLVADEADAFFAHILHLLEEPVRFNAVRQAALNKVLQRYSWNGVLTKFNSLLTGEA</sequence>
<dbReference type="Gene3D" id="3.40.50.2000">
    <property type="entry name" value="Glycogen Phosphorylase B"/>
    <property type="match status" value="2"/>
</dbReference>
<proteinExistence type="predicted"/>
<dbReference type="PANTHER" id="PTHR12526">
    <property type="entry name" value="GLYCOSYLTRANSFERASE"/>
    <property type="match status" value="1"/>
</dbReference>
<dbReference type="CDD" id="cd03801">
    <property type="entry name" value="GT4_PimA-like"/>
    <property type="match status" value="1"/>
</dbReference>
<dbReference type="SUPFAM" id="SSF53756">
    <property type="entry name" value="UDP-Glycosyltransferase/glycogen phosphorylase"/>
    <property type="match status" value="1"/>
</dbReference>
<dbReference type="RefSeq" id="WP_262995456.1">
    <property type="nucleotide sequence ID" value="NZ_JAOTJC010000012.1"/>
</dbReference>
<dbReference type="Proteomes" id="UP001209257">
    <property type="component" value="Unassembled WGS sequence"/>
</dbReference>
<accession>A0ABT2VQM6</accession>
<organism evidence="1 2">
    <name type="scientific">Alteromonas salexigens</name>
    <dbReference type="NCBI Taxonomy" id="2982530"/>
    <lineage>
        <taxon>Bacteria</taxon>
        <taxon>Pseudomonadati</taxon>
        <taxon>Pseudomonadota</taxon>
        <taxon>Gammaproteobacteria</taxon>
        <taxon>Alteromonadales</taxon>
        <taxon>Alteromonadaceae</taxon>
        <taxon>Alteromonas/Salinimonas group</taxon>
        <taxon>Alteromonas</taxon>
    </lineage>
</organism>
<comment type="caution">
    <text evidence="1">The sequence shown here is derived from an EMBL/GenBank/DDBJ whole genome shotgun (WGS) entry which is preliminary data.</text>
</comment>
<gene>
    <name evidence="1" type="ORF">OCL06_13585</name>
</gene>
<dbReference type="Pfam" id="PF13692">
    <property type="entry name" value="Glyco_trans_1_4"/>
    <property type="match status" value="1"/>
</dbReference>
<evidence type="ECO:0000313" key="2">
    <source>
        <dbReference type="Proteomes" id="UP001209257"/>
    </source>
</evidence>
<reference evidence="2" key="1">
    <citation type="submission" date="2023-07" db="EMBL/GenBank/DDBJ databases">
        <title>Study on multiphase classification of strain Alteromonas salexigens isolated from the Yellow Sea.</title>
        <authorList>
            <person name="Sun L."/>
        </authorList>
    </citation>
    <scope>NUCLEOTIDE SEQUENCE [LARGE SCALE GENOMIC DNA]</scope>
    <source>
        <strain evidence="2">ASW11-19</strain>
    </source>
</reference>
<keyword evidence="2" id="KW-1185">Reference proteome</keyword>
<protein>
    <submittedName>
        <fullName evidence="1">TIGR03087 family PEP-CTERM/XrtA system glycosyltransferase</fullName>
    </submittedName>
</protein>